<name>A0A0M3IXW7_ASCLU</name>
<evidence type="ECO:0000313" key="1">
    <source>
        <dbReference type="Proteomes" id="UP000036681"/>
    </source>
</evidence>
<dbReference type="WBParaSite" id="ALUE_0002359501-mRNA-1">
    <property type="protein sequence ID" value="ALUE_0002359501-mRNA-1"/>
    <property type="gene ID" value="ALUE_0002359501"/>
</dbReference>
<evidence type="ECO:0000313" key="2">
    <source>
        <dbReference type="WBParaSite" id="ALUE_0002359501-mRNA-1"/>
    </source>
</evidence>
<dbReference type="AlphaFoldDB" id="A0A0M3IXW7"/>
<protein>
    <submittedName>
        <fullName evidence="2">Ovule protein</fullName>
    </submittedName>
</protein>
<accession>A0A0M3IXW7</accession>
<sequence>MSTCHRYPFQNHQHLVFLFAFQVRSSKEKYSSQRPTKNFQCDHRKMFMVNEYFHLNKSKRAMQFAIKM</sequence>
<proteinExistence type="predicted"/>
<dbReference type="Proteomes" id="UP000036681">
    <property type="component" value="Unplaced"/>
</dbReference>
<reference evidence="2" key="1">
    <citation type="submission" date="2017-02" db="UniProtKB">
        <authorList>
            <consortium name="WormBaseParasite"/>
        </authorList>
    </citation>
    <scope>IDENTIFICATION</scope>
</reference>
<keyword evidence="1" id="KW-1185">Reference proteome</keyword>
<organism evidence="1 2">
    <name type="scientific">Ascaris lumbricoides</name>
    <name type="common">Giant roundworm</name>
    <dbReference type="NCBI Taxonomy" id="6252"/>
    <lineage>
        <taxon>Eukaryota</taxon>
        <taxon>Metazoa</taxon>
        <taxon>Ecdysozoa</taxon>
        <taxon>Nematoda</taxon>
        <taxon>Chromadorea</taxon>
        <taxon>Rhabditida</taxon>
        <taxon>Spirurina</taxon>
        <taxon>Ascaridomorpha</taxon>
        <taxon>Ascaridoidea</taxon>
        <taxon>Ascarididae</taxon>
        <taxon>Ascaris</taxon>
    </lineage>
</organism>